<dbReference type="PANTHER" id="PTHR31453:SF2">
    <property type="entry name" value="TRANSMEMBRANE PROTEIN 236"/>
    <property type="match status" value="1"/>
</dbReference>
<sequence length="315" mass="35856">MPSGKTIKLILYEVLQFAALSVPVFVVMERFASLMNDVRGMDLTAYWLVVAASIAYVTSVTLLVWVPLKYAILRKRRFITEITQWRPTALAYLILCTLPCFAILISSSKVMSSRLIVLLDHFTELPVSLVLFSLICVDIIERIRPCRLTGQCKASLTGGTNYFQVYVISISPRTAYLYSSPSRPQFFSGPLRFLWARDGRAEVLVDSFLFWLDTVEIVRVSGEPSVFYSGWVFPIYILAFLSTFRLVIMPQSPLLSFAGFALQDFPFLIIRIALIVVFGYVTPVLYPVKNLLVCLTFVYFTFLAKLRIFRGESMF</sequence>
<dbReference type="InterPro" id="IPR020394">
    <property type="entry name" value="Uncharacterised_FAM23-like_TM"/>
</dbReference>
<protein>
    <submittedName>
        <fullName evidence="2">Transmembrane protein 236</fullName>
    </submittedName>
</protein>
<evidence type="ECO:0000256" key="1">
    <source>
        <dbReference type="SAM" id="Phobius"/>
    </source>
</evidence>
<feature type="transmembrane region" description="Helical" evidence="1">
    <location>
        <begin position="125"/>
        <end position="143"/>
    </location>
</feature>
<feature type="transmembrane region" description="Helical" evidence="1">
    <location>
        <begin position="291"/>
        <end position="309"/>
    </location>
</feature>
<dbReference type="GeneTree" id="ENSGT00390000015525"/>
<gene>
    <name evidence="2" type="primary">tmem236</name>
</gene>
<dbReference type="InParanoid" id="A0A667XN70"/>
<dbReference type="PANTHER" id="PTHR31453">
    <property type="entry name" value="TRANSMEMBRANE PROTEIN 236"/>
    <property type="match status" value="1"/>
</dbReference>
<dbReference type="Ensembl" id="ENSMMDT00005014033.1">
    <property type="protein sequence ID" value="ENSMMDP00005013639.1"/>
    <property type="gene ID" value="ENSMMDG00005007070.1"/>
</dbReference>
<reference evidence="2" key="3">
    <citation type="submission" date="2025-09" db="UniProtKB">
        <authorList>
            <consortium name="Ensembl"/>
        </authorList>
    </citation>
    <scope>IDENTIFICATION</scope>
</reference>
<dbReference type="AlphaFoldDB" id="A0A667XN70"/>
<feature type="transmembrane region" description="Helical" evidence="1">
    <location>
        <begin position="226"/>
        <end position="248"/>
    </location>
</feature>
<evidence type="ECO:0000313" key="3">
    <source>
        <dbReference type="Proteomes" id="UP000472263"/>
    </source>
</evidence>
<keyword evidence="1" id="KW-1133">Transmembrane helix</keyword>
<feature type="transmembrane region" description="Helical" evidence="1">
    <location>
        <begin position="9"/>
        <end position="26"/>
    </location>
</feature>
<accession>A0A667XN70</accession>
<proteinExistence type="predicted"/>
<evidence type="ECO:0000313" key="2">
    <source>
        <dbReference type="Ensembl" id="ENSMMDP00005013639.1"/>
    </source>
</evidence>
<feature type="transmembrane region" description="Helical" evidence="1">
    <location>
        <begin position="46"/>
        <end position="68"/>
    </location>
</feature>
<dbReference type="Proteomes" id="UP000472263">
    <property type="component" value="Chromosome 17"/>
</dbReference>
<feature type="transmembrane region" description="Helical" evidence="1">
    <location>
        <begin position="89"/>
        <end position="105"/>
    </location>
</feature>
<keyword evidence="1" id="KW-0812">Transmembrane</keyword>
<name>A0A667XN70_9TELE</name>
<organism evidence="2 3">
    <name type="scientific">Myripristis murdjan</name>
    <name type="common">pinecone soldierfish</name>
    <dbReference type="NCBI Taxonomy" id="586833"/>
    <lineage>
        <taxon>Eukaryota</taxon>
        <taxon>Metazoa</taxon>
        <taxon>Chordata</taxon>
        <taxon>Craniata</taxon>
        <taxon>Vertebrata</taxon>
        <taxon>Euteleostomi</taxon>
        <taxon>Actinopterygii</taxon>
        <taxon>Neopterygii</taxon>
        <taxon>Teleostei</taxon>
        <taxon>Neoteleostei</taxon>
        <taxon>Acanthomorphata</taxon>
        <taxon>Holocentriformes</taxon>
        <taxon>Holocentridae</taxon>
        <taxon>Myripristis</taxon>
    </lineage>
</organism>
<dbReference type="FunCoup" id="A0A667XN70">
    <property type="interactions" value="410"/>
</dbReference>
<reference evidence="2" key="1">
    <citation type="submission" date="2019-06" db="EMBL/GenBank/DDBJ databases">
        <authorList>
            <consortium name="Wellcome Sanger Institute Data Sharing"/>
        </authorList>
    </citation>
    <scope>NUCLEOTIDE SEQUENCE [LARGE SCALE GENOMIC DNA]</scope>
</reference>
<keyword evidence="1" id="KW-0472">Membrane</keyword>
<keyword evidence="3" id="KW-1185">Reference proteome</keyword>
<reference evidence="2" key="2">
    <citation type="submission" date="2025-08" db="UniProtKB">
        <authorList>
            <consortium name="Ensembl"/>
        </authorList>
    </citation>
    <scope>IDENTIFICATION</scope>
</reference>